<accession>A0A255YZN1</accession>
<dbReference type="Pfam" id="PF03473">
    <property type="entry name" value="MOSC"/>
    <property type="match status" value="1"/>
</dbReference>
<dbReference type="PANTHER" id="PTHR30212:SF2">
    <property type="entry name" value="PROTEIN YIIM"/>
    <property type="match status" value="1"/>
</dbReference>
<dbReference type="Gene3D" id="2.40.33.20">
    <property type="entry name" value="PK beta-barrel domain-like"/>
    <property type="match status" value="1"/>
</dbReference>
<dbReference type="Proteomes" id="UP000216998">
    <property type="component" value="Unassembled WGS sequence"/>
</dbReference>
<dbReference type="PROSITE" id="PS51340">
    <property type="entry name" value="MOSC"/>
    <property type="match status" value="1"/>
</dbReference>
<dbReference type="InterPro" id="IPR011037">
    <property type="entry name" value="Pyrv_Knase-like_insert_dom_sf"/>
</dbReference>
<evidence type="ECO:0000313" key="3">
    <source>
        <dbReference type="EMBL" id="OYQ34134.1"/>
    </source>
</evidence>
<keyword evidence="4" id="KW-1185">Reference proteome</keyword>
<organism evidence="3 4">
    <name type="scientific">Niveispirillum lacus</name>
    <dbReference type="NCBI Taxonomy" id="1981099"/>
    <lineage>
        <taxon>Bacteria</taxon>
        <taxon>Pseudomonadati</taxon>
        <taxon>Pseudomonadota</taxon>
        <taxon>Alphaproteobacteria</taxon>
        <taxon>Rhodospirillales</taxon>
        <taxon>Azospirillaceae</taxon>
        <taxon>Niveispirillum</taxon>
    </lineage>
</organism>
<gene>
    <name evidence="3" type="ORF">CHU95_11780</name>
</gene>
<dbReference type="OrthoDB" id="9786134at2"/>
<protein>
    <recommendedName>
        <fullName evidence="2">MOSC domain-containing protein</fullName>
    </recommendedName>
</protein>
<dbReference type="EMBL" id="NOXU01000029">
    <property type="protein sequence ID" value="OYQ34134.1"/>
    <property type="molecule type" value="Genomic_DNA"/>
</dbReference>
<dbReference type="GO" id="GO:0030170">
    <property type="term" value="F:pyridoxal phosphate binding"/>
    <property type="evidence" value="ECO:0007669"/>
    <property type="project" value="InterPro"/>
</dbReference>
<dbReference type="InterPro" id="IPR052353">
    <property type="entry name" value="Benzoxazolinone_Detox_Enz"/>
</dbReference>
<proteinExistence type="predicted"/>
<reference evidence="3 4" key="1">
    <citation type="submission" date="2017-07" db="EMBL/GenBank/DDBJ databases">
        <title>Niveispirillum cyanobacteriorum sp. nov., isolated from cyanobacterial aggregates in a eutrophic lake.</title>
        <authorList>
            <person name="Cai H."/>
        </authorList>
    </citation>
    <scope>NUCLEOTIDE SEQUENCE [LARGE SCALE GENOMIC DNA]</scope>
    <source>
        <strain evidence="4">TH1-14</strain>
    </source>
</reference>
<dbReference type="PANTHER" id="PTHR30212">
    <property type="entry name" value="PROTEIN YIIM"/>
    <property type="match status" value="1"/>
</dbReference>
<evidence type="ECO:0000256" key="1">
    <source>
        <dbReference type="SAM" id="MobiDB-lite"/>
    </source>
</evidence>
<sequence length="226" mass="23666">MFSKGRSIVTGPLPIGWAMRLLQVNVGRVQTRTNARGREETTGIGKHPVTGPVGVGPAGLDGDESAYRSRDIGDTALHGFAVESYAALESRFGQALPRPAFGENLLFAGYGDADARIGDVLAIGTALVMVNQPVPRCGWPGVLTGVKALGPQAMKAGTPGWYMQVVRAGIVAAGDAVDLVQRGDAAWTVARLNALLLNKHPDPAVVAAALAHPILADRFKKELRAS</sequence>
<dbReference type="AlphaFoldDB" id="A0A255YZN1"/>
<dbReference type="GO" id="GO:0030151">
    <property type="term" value="F:molybdenum ion binding"/>
    <property type="evidence" value="ECO:0007669"/>
    <property type="project" value="InterPro"/>
</dbReference>
<dbReference type="InterPro" id="IPR005302">
    <property type="entry name" value="MoCF_Sase_C"/>
</dbReference>
<evidence type="ECO:0000313" key="4">
    <source>
        <dbReference type="Proteomes" id="UP000216998"/>
    </source>
</evidence>
<comment type="caution">
    <text evidence="3">The sequence shown here is derived from an EMBL/GenBank/DDBJ whole genome shotgun (WGS) entry which is preliminary data.</text>
</comment>
<feature type="region of interest" description="Disordered" evidence="1">
    <location>
        <begin position="33"/>
        <end position="55"/>
    </location>
</feature>
<dbReference type="GO" id="GO:0003824">
    <property type="term" value="F:catalytic activity"/>
    <property type="evidence" value="ECO:0007669"/>
    <property type="project" value="InterPro"/>
</dbReference>
<evidence type="ECO:0000259" key="2">
    <source>
        <dbReference type="PROSITE" id="PS51340"/>
    </source>
</evidence>
<feature type="domain" description="MOSC" evidence="2">
    <location>
        <begin position="47"/>
        <end position="180"/>
    </location>
</feature>
<name>A0A255YZN1_9PROT</name>
<dbReference type="SUPFAM" id="SSF50800">
    <property type="entry name" value="PK beta-barrel domain-like"/>
    <property type="match status" value="1"/>
</dbReference>